<dbReference type="Proteomes" id="UP000507222">
    <property type="component" value="Unassembled WGS sequence"/>
</dbReference>
<dbReference type="AlphaFoldDB" id="A0A6J5UMS0"/>
<reference evidence="2 3" key="1">
    <citation type="submission" date="2020-05" db="EMBL/GenBank/DDBJ databases">
        <authorList>
            <person name="Campoy J."/>
            <person name="Schneeberger K."/>
            <person name="Spophaly S."/>
        </authorList>
    </citation>
    <scope>NUCLEOTIDE SEQUENCE [LARGE SCALE GENOMIC DNA]</scope>
    <source>
        <strain evidence="2">PruArmRojPasFocal</strain>
    </source>
</reference>
<feature type="compositionally biased region" description="Basic and acidic residues" evidence="1">
    <location>
        <begin position="47"/>
        <end position="64"/>
    </location>
</feature>
<gene>
    <name evidence="2" type="ORF">CURHAP_LOCUS27769</name>
</gene>
<sequence>MDACIFEEPSVYEEWTRAKIIREFYVPKRPTRMPRIRRLATIARQQHNESEIERVSHEAGEEGSFHISQPRFGKMTSDQIGANGQYERNRTLEVSSVCQATQEPRHAHQLYPRQAAQNENLGDGNTIILEELNVETGFSWPHNRVNPRSDAKELEWDGGHMTRSNTLITNWTRASPKERSSRLDLGLIGYPVQVEPYIPNLFGPKINLASTRIISHVDTTFHSLGLKRNPEMERTCNLESIGKK</sequence>
<evidence type="ECO:0000256" key="1">
    <source>
        <dbReference type="SAM" id="MobiDB-lite"/>
    </source>
</evidence>
<name>A0A6J5UMS0_PRUAR</name>
<proteinExistence type="predicted"/>
<evidence type="ECO:0000313" key="3">
    <source>
        <dbReference type="Proteomes" id="UP000507222"/>
    </source>
</evidence>
<feature type="region of interest" description="Disordered" evidence="1">
    <location>
        <begin position="47"/>
        <end position="79"/>
    </location>
</feature>
<accession>A0A6J5UMS0</accession>
<dbReference type="EMBL" id="CAEKDK010000004">
    <property type="protein sequence ID" value="CAB4277819.1"/>
    <property type="molecule type" value="Genomic_DNA"/>
</dbReference>
<evidence type="ECO:0000313" key="2">
    <source>
        <dbReference type="EMBL" id="CAB4277819.1"/>
    </source>
</evidence>
<protein>
    <submittedName>
        <fullName evidence="2">Uncharacterized protein</fullName>
    </submittedName>
</protein>
<organism evidence="2 3">
    <name type="scientific">Prunus armeniaca</name>
    <name type="common">Apricot</name>
    <name type="synonym">Armeniaca vulgaris</name>
    <dbReference type="NCBI Taxonomy" id="36596"/>
    <lineage>
        <taxon>Eukaryota</taxon>
        <taxon>Viridiplantae</taxon>
        <taxon>Streptophyta</taxon>
        <taxon>Embryophyta</taxon>
        <taxon>Tracheophyta</taxon>
        <taxon>Spermatophyta</taxon>
        <taxon>Magnoliopsida</taxon>
        <taxon>eudicotyledons</taxon>
        <taxon>Gunneridae</taxon>
        <taxon>Pentapetalae</taxon>
        <taxon>rosids</taxon>
        <taxon>fabids</taxon>
        <taxon>Rosales</taxon>
        <taxon>Rosaceae</taxon>
        <taxon>Amygdaloideae</taxon>
        <taxon>Amygdaleae</taxon>
        <taxon>Prunus</taxon>
    </lineage>
</organism>